<dbReference type="Proteomes" id="UP000601435">
    <property type="component" value="Unassembled WGS sequence"/>
</dbReference>
<comment type="caution">
    <text evidence="4">The sequence shown here is derived from an EMBL/GenBank/DDBJ whole genome shotgun (WGS) entry which is preliminary data.</text>
</comment>
<dbReference type="InterPro" id="IPR012942">
    <property type="entry name" value="SRR1-like"/>
</dbReference>
<gene>
    <name evidence="4" type="primary">SRR1</name>
    <name evidence="4" type="ORF">SNEC2469_LOCUS34279</name>
</gene>
<dbReference type="Pfam" id="PF07985">
    <property type="entry name" value="SRR1"/>
    <property type="match status" value="1"/>
</dbReference>
<evidence type="ECO:0000313" key="5">
    <source>
        <dbReference type="Proteomes" id="UP000601435"/>
    </source>
</evidence>
<name>A0A813C8X3_9DINO</name>
<sequence length="228" mass="24695">MASDTAGEWQVAKSRKGRLRHTPGCRPHELPQQVQRSGPADPDLVKRLATCVRQQAQSLKCSSYWTSVLGAVQEGLQATPSNSLAAGSETSAPAVRLLCLGIGSPESSQSAAWQLSLAWLLAEVFGIQERHWADPQMQAVDCALGTEFGFALAEAEDSASRPCGRPLLLFMPHCDRALYEMVLAENEAWPWPDALADIVLVGNSFKAYQERDDFRMVASGPGAPSRDS</sequence>
<organism evidence="4 5">
    <name type="scientific">Symbiodinium necroappetens</name>
    <dbReference type="NCBI Taxonomy" id="1628268"/>
    <lineage>
        <taxon>Eukaryota</taxon>
        <taxon>Sar</taxon>
        <taxon>Alveolata</taxon>
        <taxon>Dinophyceae</taxon>
        <taxon>Suessiales</taxon>
        <taxon>Symbiodiniaceae</taxon>
        <taxon>Symbiodinium</taxon>
    </lineage>
</organism>
<dbReference type="OrthoDB" id="427521at2759"/>
<feature type="compositionally biased region" description="Basic residues" evidence="2">
    <location>
        <begin position="13"/>
        <end position="23"/>
    </location>
</feature>
<feature type="region of interest" description="Disordered" evidence="2">
    <location>
        <begin position="1"/>
        <end position="40"/>
    </location>
</feature>
<reference evidence="4" key="1">
    <citation type="submission" date="2021-02" db="EMBL/GenBank/DDBJ databases">
        <authorList>
            <person name="Dougan E. K."/>
            <person name="Rhodes N."/>
            <person name="Thang M."/>
            <person name="Chan C."/>
        </authorList>
    </citation>
    <scope>NUCLEOTIDE SEQUENCE</scope>
</reference>
<dbReference type="EMBL" id="CAJNJA010093908">
    <property type="protein sequence ID" value="CAE7941425.1"/>
    <property type="molecule type" value="Genomic_DNA"/>
</dbReference>
<feature type="domain" description="SRR1-like" evidence="3">
    <location>
        <begin position="88"/>
        <end position="211"/>
    </location>
</feature>
<feature type="non-terminal residue" evidence="4">
    <location>
        <position position="1"/>
    </location>
</feature>
<evidence type="ECO:0000256" key="1">
    <source>
        <dbReference type="ARBA" id="ARBA00009856"/>
    </source>
</evidence>
<evidence type="ECO:0000313" key="4">
    <source>
        <dbReference type="EMBL" id="CAE7941425.1"/>
    </source>
</evidence>
<dbReference type="InterPro" id="IPR040044">
    <property type="entry name" value="SRR1L"/>
</dbReference>
<dbReference type="GO" id="GO:0005634">
    <property type="term" value="C:nucleus"/>
    <property type="evidence" value="ECO:0007669"/>
    <property type="project" value="TreeGrafter"/>
</dbReference>
<protein>
    <submittedName>
        <fullName evidence="4">SRR1 protein</fullName>
    </submittedName>
</protein>
<dbReference type="AlphaFoldDB" id="A0A813C8X3"/>
<proteinExistence type="inferred from homology"/>
<comment type="similarity">
    <text evidence="1">Belongs to the SRR1 family.</text>
</comment>
<keyword evidence="5" id="KW-1185">Reference proteome</keyword>
<dbReference type="PANTHER" id="PTHR28626:SF3">
    <property type="entry name" value="SRR1-LIKE PROTEIN"/>
    <property type="match status" value="1"/>
</dbReference>
<dbReference type="GO" id="GO:0005737">
    <property type="term" value="C:cytoplasm"/>
    <property type="evidence" value="ECO:0007669"/>
    <property type="project" value="TreeGrafter"/>
</dbReference>
<evidence type="ECO:0000259" key="3">
    <source>
        <dbReference type="Pfam" id="PF07985"/>
    </source>
</evidence>
<dbReference type="PANTHER" id="PTHR28626">
    <property type="entry name" value="SRR1-LIKE PROTEIN"/>
    <property type="match status" value="1"/>
</dbReference>
<evidence type="ECO:0000256" key="2">
    <source>
        <dbReference type="SAM" id="MobiDB-lite"/>
    </source>
</evidence>
<accession>A0A813C8X3</accession>